<keyword evidence="4" id="KW-1185">Reference proteome</keyword>
<dbReference type="InterPro" id="IPR014912">
    <property type="entry name" value="Sep15_SelM_dom"/>
</dbReference>
<comment type="caution">
    <text evidence="3">The sequence shown here is derived from an EMBL/GenBank/DDBJ whole genome shotgun (WGS) entry which is preliminary data.</text>
</comment>
<organism evidence="3 4">
    <name type="scientific">Tigriopus californicus</name>
    <name type="common">Marine copepod</name>
    <dbReference type="NCBI Taxonomy" id="6832"/>
    <lineage>
        <taxon>Eukaryota</taxon>
        <taxon>Metazoa</taxon>
        <taxon>Ecdysozoa</taxon>
        <taxon>Arthropoda</taxon>
        <taxon>Crustacea</taxon>
        <taxon>Multicrustacea</taxon>
        <taxon>Hexanauplia</taxon>
        <taxon>Copepoda</taxon>
        <taxon>Harpacticoida</taxon>
        <taxon>Harpacticidae</taxon>
        <taxon>Tigriopus</taxon>
    </lineage>
</organism>
<evidence type="ECO:0000259" key="2">
    <source>
        <dbReference type="Pfam" id="PF08806"/>
    </source>
</evidence>
<dbReference type="InterPro" id="IPR036249">
    <property type="entry name" value="Thioredoxin-like_sf"/>
</dbReference>
<dbReference type="InterPro" id="IPR038219">
    <property type="entry name" value="Sep15/SelM_sf"/>
</dbReference>
<reference evidence="3 4" key="1">
    <citation type="journal article" date="2018" name="Nat. Ecol. Evol.">
        <title>Genomic signatures of mitonuclear coevolution across populations of Tigriopus californicus.</title>
        <authorList>
            <person name="Barreto F.S."/>
            <person name="Watson E.T."/>
            <person name="Lima T.G."/>
            <person name="Willett C.S."/>
            <person name="Edmands S."/>
            <person name="Li W."/>
            <person name="Burton R.S."/>
        </authorList>
    </citation>
    <scope>NUCLEOTIDE SEQUENCE [LARGE SCALE GENOMIC DNA]</scope>
    <source>
        <strain evidence="3 4">San Diego</strain>
    </source>
</reference>
<dbReference type="Proteomes" id="UP000318571">
    <property type="component" value="Chromosome 2"/>
</dbReference>
<proteinExistence type="inferred from homology"/>
<sequence>MFIEEDFQSLYPRTSVRKVPRQKSPELIFSDSNHIELERIDISGLTRQELKTLMKLKGFQEGHQLRVEL</sequence>
<evidence type="ECO:0000313" key="4">
    <source>
        <dbReference type="Proteomes" id="UP000318571"/>
    </source>
</evidence>
<dbReference type="EMBL" id="VCGU01000005">
    <property type="protein sequence ID" value="TRY75244.1"/>
    <property type="molecule type" value="Genomic_DNA"/>
</dbReference>
<name>A0A553PC38_TIGCA</name>
<feature type="domain" description="Selenoprotein F/M" evidence="2">
    <location>
        <begin position="2"/>
        <end position="59"/>
    </location>
</feature>
<evidence type="ECO:0000256" key="1">
    <source>
        <dbReference type="ARBA" id="ARBA00005742"/>
    </source>
</evidence>
<evidence type="ECO:0000313" key="3">
    <source>
        <dbReference type="EMBL" id="TRY75244.1"/>
    </source>
</evidence>
<dbReference type="Gene3D" id="3.40.30.50">
    <property type="entry name" value="Sep15/SelM thioredoxin-like domain, active-site redox motif"/>
    <property type="match status" value="1"/>
</dbReference>
<accession>A0A553PC38</accession>
<gene>
    <name evidence="3" type="ORF">TCAL_01670</name>
</gene>
<dbReference type="AlphaFoldDB" id="A0A553PC38"/>
<dbReference type="Pfam" id="PF08806">
    <property type="entry name" value="Sep15_SelM"/>
    <property type="match status" value="1"/>
</dbReference>
<comment type="similarity">
    <text evidence="1">Belongs to the selenoprotein M/F family.</text>
</comment>
<protein>
    <recommendedName>
        <fullName evidence="2">Selenoprotein F/M domain-containing protein</fullName>
    </recommendedName>
</protein>
<dbReference type="SUPFAM" id="SSF52833">
    <property type="entry name" value="Thioredoxin-like"/>
    <property type="match status" value="1"/>
</dbReference>